<evidence type="ECO:0000256" key="3">
    <source>
        <dbReference type="ARBA" id="ARBA00023270"/>
    </source>
</evidence>
<dbReference type="PANTHER" id="PTHR10683">
    <property type="entry name" value="TRANSALDOLASE"/>
    <property type="match status" value="1"/>
</dbReference>
<dbReference type="PANTHER" id="PTHR10683:SF40">
    <property type="entry name" value="FRUCTOSE-6-PHOSPHATE ALDOLASE 1-RELATED"/>
    <property type="match status" value="1"/>
</dbReference>
<name>A0A2M8NYZ2_9CHLR</name>
<reference evidence="4 5" key="1">
    <citation type="submission" date="2017-11" db="EMBL/GenBank/DDBJ databases">
        <title>Evolution of Phototrophy in the Chloroflexi Phylum Driven by Horizontal Gene Transfer.</title>
        <authorList>
            <person name="Ward L.M."/>
            <person name="Hemp J."/>
            <person name="Shih P.M."/>
            <person name="Mcglynn S.E."/>
            <person name="Fischer W."/>
        </authorList>
    </citation>
    <scope>NUCLEOTIDE SEQUENCE [LARGE SCALE GENOMIC DNA]</scope>
    <source>
        <strain evidence="4">CP2_2F</strain>
    </source>
</reference>
<dbReference type="CDD" id="cd00956">
    <property type="entry name" value="Transaldolase_FSA"/>
    <property type="match status" value="1"/>
</dbReference>
<dbReference type="GO" id="GO:0005975">
    <property type="term" value="P:carbohydrate metabolic process"/>
    <property type="evidence" value="ECO:0007669"/>
    <property type="project" value="InterPro"/>
</dbReference>
<dbReference type="SUPFAM" id="SSF51569">
    <property type="entry name" value="Aldolase"/>
    <property type="match status" value="1"/>
</dbReference>
<evidence type="ECO:0000256" key="2">
    <source>
        <dbReference type="ARBA" id="ARBA00022490"/>
    </source>
</evidence>
<dbReference type="InterPro" id="IPR013785">
    <property type="entry name" value="Aldolase_TIM"/>
</dbReference>
<proteinExistence type="predicted"/>
<evidence type="ECO:0000313" key="5">
    <source>
        <dbReference type="Proteomes" id="UP000228921"/>
    </source>
</evidence>
<dbReference type="InterPro" id="IPR004731">
    <property type="entry name" value="Transaldolase_3B/F6P_aldolase"/>
</dbReference>
<dbReference type="InterPro" id="IPR033919">
    <property type="entry name" value="TSA/FSA_arc/bac"/>
</dbReference>
<keyword evidence="2" id="KW-0963">Cytoplasm</keyword>
<sequence length="223" mass="24630">MKVWLDTAVLDEIREAVSWGVVRGVTTNPTHIANAGVTDYRAHILEIIEIVQGPVSVEVVSTDWQGMVREAEEIARWSPHVVVKIPTIIEGLKAMKIVKEFATINATLIFSPNQAYMAAAAGAHYVSPFVNRLDAIGHDGMQLVRDCVTIFRNYNWDREVVAASIRTSLQVYECLLAGSHIVTMPFSVLKGLMDHPMTEIGLKMFLDDWARVSAALGSALQGR</sequence>
<dbReference type="Pfam" id="PF00923">
    <property type="entry name" value="TAL_FSA"/>
    <property type="match status" value="1"/>
</dbReference>
<gene>
    <name evidence="4" type="primary">fsa</name>
    <name evidence="4" type="ORF">CUN51_07625</name>
</gene>
<dbReference type="AlphaFoldDB" id="A0A2M8NYZ2"/>
<comment type="subcellular location">
    <subcellularLocation>
        <location evidence="1">Cytoplasm</location>
    </subcellularLocation>
</comment>
<keyword evidence="3" id="KW-0704">Schiff base</keyword>
<dbReference type="InterPro" id="IPR001585">
    <property type="entry name" value="TAL/FSA"/>
</dbReference>
<dbReference type="Gene3D" id="3.20.20.70">
    <property type="entry name" value="Aldolase class I"/>
    <property type="match status" value="1"/>
</dbReference>
<evidence type="ECO:0000313" key="4">
    <source>
        <dbReference type="EMBL" id="PJF30513.1"/>
    </source>
</evidence>
<organism evidence="4 5">
    <name type="scientific">Candidatus Thermofonsia Clade 1 bacterium</name>
    <dbReference type="NCBI Taxonomy" id="2364210"/>
    <lineage>
        <taxon>Bacteria</taxon>
        <taxon>Bacillati</taxon>
        <taxon>Chloroflexota</taxon>
        <taxon>Candidatus Thermofontia</taxon>
        <taxon>Candidatus Thermofonsia Clade 1</taxon>
    </lineage>
</organism>
<dbReference type="EMBL" id="PGTK01000009">
    <property type="protein sequence ID" value="PJF30513.1"/>
    <property type="molecule type" value="Genomic_DNA"/>
</dbReference>
<comment type="caution">
    <text evidence="4">The sequence shown here is derived from an EMBL/GenBank/DDBJ whole genome shotgun (WGS) entry which is preliminary data.</text>
</comment>
<dbReference type="FunFam" id="3.20.20.70:FF:000018">
    <property type="entry name" value="Probable transaldolase"/>
    <property type="match status" value="1"/>
</dbReference>
<protein>
    <submittedName>
        <fullName evidence="4">Fructose-6-phosphate aldolase</fullName>
    </submittedName>
</protein>
<dbReference type="GO" id="GO:0016832">
    <property type="term" value="F:aldehyde-lyase activity"/>
    <property type="evidence" value="ECO:0007669"/>
    <property type="project" value="InterPro"/>
</dbReference>
<accession>A0A2M8NYZ2</accession>
<dbReference type="Proteomes" id="UP000228921">
    <property type="component" value="Unassembled WGS sequence"/>
</dbReference>
<dbReference type="NCBIfam" id="TIGR00875">
    <property type="entry name" value="fsa_talC_mipB"/>
    <property type="match status" value="1"/>
</dbReference>
<dbReference type="GO" id="GO:0005737">
    <property type="term" value="C:cytoplasm"/>
    <property type="evidence" value="ECO:0007669"/>
    <property type="project" value="UniProtKB-SubCell"/>
</dbReference>
<evidence type="ECO:0000256" key="1">
    <source>
        <dbReference type="ARBA" id="ARBA00004496"/>
    </source>
</evidence>